<feature type="active site" description="O-(3'-phospho-DNA)-tyrosine intermediate" evidence="9">
    <location>
        <position position="310"/>
    </location>
</feature>
<feature type="domain" description="Core-binding (CB)" evidence="12">
    <location>
        <begin position="27"/>
        <end position="112"/>
    </location>
</feature>
<feature type="domain" description="Tyr recombinase" evidence="11">
    <location>
        <begin position="133"/>
        <end position="323"/>
    </location>
</feature>
<feature type="active site" evidence="9">
    <location>
        <position position="278"/>
    </location>
</feature>
<dbReference type="HAMAP" id="MF_01808">
    <property type="entry name" value="Recomb_XerC_XerD"/>
    <property type="match status" value="1"/>
</dbReference>
<evidence type="ECO:0000259" key="11">
    <source>
        <dbReference type="PROSITE" id="PS51898"/>
    </source>
</evidence>
<dbReference type="InterPro" id="IPR004107">
    <property type="entry name" value="Integrase_SAM-like_N"/>
</dbReference>
<evidence type="ECO:0000256" key="8">
    <source>
        <dbReference type="ARBA" id="ARBA00023306"/>
    </source>
</evidence>
<keyword evidence="5 9" id="KW-0229">DNA integration</keyword>
<dbReference type="Gene3D" id="1.10.443.10">
    <property type="entry name" value="Intergrase catalytic core"/>
    <property type="match status" value="1"/>
</dbReference>
<comment type="function">
    <text evidence="9">Site-specific tyrosine recombinase, which acts by catalyzing the cutting and rejoining of the recombining DNA molecules. The XerC-XerD complex is essential to convert dimers of the bacterial chromosome into monomers to permit their segregation at cell division. It also contributes to the segregational stability of plasmids.</text>
</comment>
<accession>A0ABN6PDS1</accession>
<keyword evidence="6 9" id="KW-0238">DNA-binding</keyword>
<evidence type="ECO:0000313" key="13">
    <source>
        <dbReference type="EMBL" id="BDI03149.1"/>
    </source>
</evidence>
<name>A0ABN6PDS1_9BURK</name>
<comment type="similarity">
    <text evidence="9">Belongs to the 'phage' integrase family. XerC subfamily.</text>
</comment>
<feature type="active site" evidence="9">
    <location>
        <position position="206"/>
    </location>
</feature>
<sequence>MSTQAPPRVAPEPAPEPPPAPAALAATPLGGDAQAFLDHLRLQRRLAERTLAMYHDALVRLEAFAVAQSVVLTEVRAHHVRRWAAQLHGQGLGPRSIAIHLAAWRGLYRWLGREGRILANPVDGLRPPKAARPLPKALPVDQAVALAEVHDDDSDPVLDARDHAIVELLYGCGLRVAELLGLDVQASAAARGWLDLAAGDAQVLGKGSKRRIVPVGQVAVRAVQAWLAVRGELAHVEEPALFVSRRGTRLTDGQLRRRLAQRARAAGLPQAVHPHMLRHSFASHLLQSSGDLRAVQELLGHAQISSTQVYTRLDFQHLAKIYDATHPRAKRKSGQKL</sequence>
<protein>
    <recommendedName>
        <fullName evidence="9">Tyrosine recombinase XerC</fullName>
    </recommendedName>
</protein>
<dbReference type="InterPro" id="IPR023009">
    <property type="entry name" value="Tyrosine_recombinase_XerC/XerD"/>
</dbReference>
<keyword evidence="4 9" id="KW-0159">Chromosome partition</keyword>
<evidence type="ECO:0000313" key="14">
    <source>
        <dbReference type="Proteomes" id="UP001057498"/>
    </source>
</evidence>
<dbReference type="Proteomes" id="UP001057498">
    <property type="component" value="Chromosome"/>
</dbReference>
<dbReference type="InterPro" id="IPR011010">
    <property type="entry name" value="DNA_brk_join_enz"/>
</dbReference>
<evidence type="ECO:0000256" key="6">
    <source>
        <dbReference type="ARBA" id="ARBA00023125"/>
    </source>
</evidence>
<keyword evidence="8 9" id="KW-0131">Cell cycle</keyword>
<feature type="active site" evidence="9">
    <location>
        <position position="275"/>
    </location>
</feature>
<evidence type="ECO:0000256" key="4">
    <source>
        <dbReference type="ARBA" id="ARBA00022829"/>
    </source>
</evidence>
<reference evidence="13" key="1">
    <citation type="submission" date="2022-04" db="EMBL/GenBank/DDBJ databases">
        <title>Whole genome sequence of Sphaerotilus sp. FB-5.</title>
        <authorList>
            <person name="Takeda M."/>
            <person name="Narihara S."/>
            <person name="Akimoto M."/>
            <person name="Akimoto R."/>
            <person name="Nishiyashiki S."/>
            <person name="Murakami T."/>
        </authorList>
    </citation>
    <scope>NUCLEOTIDE SEQUENCE</scope>
    <source>
        <strain evidence="13">FB-5</strain>
    </source>
</reference>
<evidence type="ECO:0000259" key="12">
    <source>
        <dbReference type="PROSITE" id="PS51900"/>
    </source>
</evidence>
<keyword evidence="2 9" id="KW-0963">Cytoplasm</keyword>
<organism evidence="13 14">
    <name type="scientific">Sphaerotilus microaerophilus</name>
    <dbReference type="NCBI Taxonomy" id="2914710"/>
    <lineage>
        <taxon>Bacteria</taxon>
        <taxon>Pseudomonadati</taxon>
        <taxon>Pseudomonadota</taxon>
        <taxon>Betaproteobacteria</taxon>
        <taxon>Burkholderiales</taxon>
        <taxon>Sphaerotilaceae</taxon>
        <taxon>Sphaerotilus</taxon>
    </lineage>
</organism>
<proteinExistence type="inferred from homology"/>
<feature type="active site" evidence="9">
    <location>
        <position position="175"/>
    </location>
</feature>
<dbReference type="PROSITE" id="PS51898">
    <property type="entry name" value="TYR_RECOMBINASE"/>
    <property type="match status" value="1"/>
</dbReference>
<keyword evidence="7 9" id="KW-0233">DNA recombination</keyword>
<dbReference type="InterPro" id="IPR013762">
    <property type="entry name" value="Integrase-like_cat_sf"/>
</dbReference>
<dbReference type="Pfam" id="PF00589">
    <property type="entry name" value="Phage_integrase"/>
    <property type="match status" value="1"/>
</dbReference>
<dbReference type="InterPro" id="IPR002104">
    <property type="entry name" value="Integrase_catalytic"/>
</dbReference>
<dbReference type="PANTHER" id="PTHR30349:SF81">
    <property type="entry name" value="TYROSINE RECOMBINASE XERC"/>
    <property type="match status" value="1"/>
</dbReference>
<dbReference type="Pfam" id="PF02899">
    <property type="entry name" value="Phage_int_SAM_1"/>
    <property type="match status" value="1"/>
</dbReference>
<feature type="active site" evidence="9">
    <location>
        <position position="301"/>
    </location>
</feature>
<feature type="region of interest" description="Disordered" evidence="10">
    <location>
        <begin position="1"/>
        <end position="20"/>
    </location>
</feature>
<dbReference type="EMBL" id="AP025730">
    <property type="protein sequence ID" value="BDI03149.1"/>
    <property type="molecule type" value="Genomic_DNA"/>
</dbReference>
<evidence type="ECO:0000256" key="7">
    <source>
        <dbReference type="ARBA" id="ARBA00023172"/>
    </source>
</evidence>
<evidence type="ECO:0000256" key="5">
    <source>
        <dbReference type="ARBA" id="ARBA00022908"/>
    </source>
</evidence>
<dbReference type="Gene3D" id="1.10.150.130">
    <property type="match status" value="1"/>
</dbReference>
<dbReference type="InterPro" id="IPR010998">
    <property type="entry name" value="Integrase_recombinase_N"/>
</dbReference>
<dbReference type="InterPro" id="IPR044068">
    <property type="entry name" value="CB"/>
</dbReference>
<evidence type="ECO:0000256" key="2">
    <source>
        <dbReference type="ARBA" id="ARBA00022490"/>
    </source>
</evidence>
<evidence type="ECO:0000256" key="1">
    <source>
        <dbReference type="ARBA" id="ARBA00004496"/>
    </source>
</evidence>
<comment type="subunit">
    <text evidence="9">Forms a cyclic heterotetrameric complex composed of two molecules of XerC and two molecules of XerD.</text>
</comment>
<keyword evidence="14" id="KW-1185">Reference proteome</keyword>
<dbReference type="PANTHER" id="PTHR30349">
    <property type="entry name" value="PHAGE INTEGRASE-RELATED"/>
    <property type="match status" value="1"/>
</dbReference>
<evidence type="ECO:0000256" key="10">
    <source>
        <dbReference type="SAM" id="MobiDB-lite"/>
    </source>
</evidence>
<dbReference type="PROSITE" id="PS51900">
    <property type="entry name" value="CB"/>
    <property type="match status" value="1"/>
</dbReference>
<feature type="compositionally biased region" description="Pro residues" evidence="10">
    <location>
        <begin position="8"/>
        <end position="20"/>
    </location>
</feature>
<gene>
    <name evidence="9 13" type="primary">xerC</name>
    <name evidence="13" type="ORF">CATMQ487_01190</name>
</gene>
<dbReference type="SUPFAM" id="SSF56349">
    <property type="entry name" value="DNA breaking-rejoining enzymes"/>
    <property type="match status" value="1"/>
</dbReference>
<evidence type="ECO:0000256" key="9">
    <source>
        <dbReference type="HAMAP-Rule" id="MF_01808"/>
    </source>
</evidence>
<evidence type="ECO:0000256" key="3">
    <source>
        <dbReference type="ARBA" id="ARBA00022618"/>
    </source>
</evidence>
<keyword evidence="3 9" id="KW-0132">Cell division</keyword>
<dbReference type="InterPro" id="IPR050090">
    <property type="entry name" value="Tyrosine_recombinase_XerCD"/>
</dbReference>
<comment type="subcellular location">
    <subcellularLocation>
        <location evidence="1 9">Cytoplasm</location>
    </subcellularLocation>
</comment>